<name>A0ACC4ANY7_POPAL</name>
<dbReference type="Proteomes" id="UP000309997">
    <property type="component" value="Unassembled WGS sequence"/>
</dbReference>
<gene>
    <name evidence="1" type="ORF">D5086_030605</name>
</gene>
<protein>
    <submittedName>
        <fullName evidence="1">Uncharacterized protein</fullName>
    </submittedName>
</protein>
<dbReference type="EMBL" id="RCHU02000017">
    <property type="protein sequence ID" value="KAL3567954.1"/>
    <property type="molecule type" value="Genomic_DNA"/>
</dbReference>
<accession>A0ACC4ANY7</accession>
<evidence type="ECO:0000313" key="2">
    <source>
        <dbReference type="Proteomes" id="UP000309997"/>
    </source>
</evidence>
<evidence type="ECO:0000313" key="1">
    <source>
        <dbReference type="EMBL" id="KAL3567954.1"/>
    </source>
</evidence>
<proteinExistence type="predicted"/>
<keyword evidence="2" id="KW-1185">Reference proteome</keyword>
<comment type="caution">
    <text evidence="1">The sequence shown here is derived from an EMBL/GenBank/DDBJ whole genome shotgun (WGS) entry which is preliminary data.</text>
</comment>
<reference evidence="1 2" key="1">
    <citation type="journal article" date="2024" name="Plant Biotechnol. J.">
        <title>Genome and CRISPR/Cas9 system of a widespread forest tree (Populus alba) in the world.</title>
        <authorList>
            <person name="Liu Y.J."/>
            <person name="Jiang P.F."/>
            <person name="Han X.M."/>
            <person name="Li X.Y."/>
            <person name="Wang H.M."/>
            <person name="Wang Y.J."/>
            <person name="Wang X.X."/>
            <person name="Zeng Q.Y."/>
        </authorList>
    </citation>
    <scope>NUCLEOTIDE SEQUENCE [LARGE SCALE GENOMIC DNA]</scope>
    <source>
        <strain evidence="2">cv. PAL-ZL1</strain>
    </source>
</reference>
<organism evidence="1 2">
    <name type="scientific">Populus alba</name>
    <name type="common">White poplar</name>
    <dbReference type="NCBI Taxonomy" id="43335"/>
    <lineage>
        <taxon>Eukaryota</taxon>
        <taxon>Viridiplantae</taxon>
        <taxon>Streptophyta</taxon>
        <taxon>Embryophyta</taxon>
        <taxon>Tracheophyta</taxon>
        <taxon>Spermatophyta</taxon>
        <taxon>Magnoliopsida</taxon>
        <taxon>eudicotyledons</taxon>
        <taxon>Gunneridae</taxon>
        <taxon>Pentapetalae</taxon>
        <taxon>rosids</taxon>
        <taxon>fabids</taxon>
        <taxon>Malpighiales</taxon>
        <taxon>Salicaceae</taxon>
        <taxon>Saliceae</taxon>
        <taxon>Populus</taxon>
    </lineage>
</organism>
<sequence length="118" mass="13091">MSIAGVLVFCRVSDSRSPAIAGLLVVAFFTSPMASCGGGPEKTAGIALRLWVAWDDRQFPVAGSFFSFQRKRTKMVEDREREDHISEDDEVEFGGVNVHLLNCVLKINEESRNLDTKL</sequence>